<evidence type="ECO:0000313" key="2">
    <source>
        <dbReference type="EMBL" id="TYS47667.1"/>
    </source>
</evidence>
<name>A0A5D4R8K2_9BACI</name>
<protein>
    <submittedName>
        <fullName evidence="2">Uncharacterized protein</fullName>
    </submittedName>
</protein>
<reference evidence="2 3" key="1">
    <citation type="submission" date="2019-08" db="EMBL/GenBank/DDBJ databases">
        <title>Bacillus genomes from the desert of Cuatro Cienegas, Coahuila.</title>
        <authorList>
            <person name="Olmedo-Alvarez G."/>
        </authorList>
    </citation>
    <scope>NUCLEOTIDE SEQUENCE [LARGE SCALE GENOMIC DNA]</scope>
    <source>
        <strain evidence="2 3">CH446_14T</strain>
    </source>
</reference>
<evidence type="ECO:0000256" key="1">
    <source>
        <dbReference type="SAM" id="Phobius"/>
    </source>
</evidence>
<dbReference type="EMBL" id="VTER01000006">
    <property type="protein sequence ID" value="TYS47667.1"/>
    <property type="molecule type" value="Genomic_DNA"/>
</dbReference>
<accession>A0A5D4R8K2</accession>
<feature type="transmembrane region" description="Helical" evidence="1">
    <location>
        <begin position="20"/>
        <end position="38"/>
    </location>
</feature>
<evidence type="ECO:0000313" key="3">
    <source>
        <dbReference type="Proteomes" id="UP000322139"/>
    </source>
</evidence>
<keyword evidence="1" id="KW-0812">Transmembrane</keyword>
<organism evidence="2 3">
    <name type="scientific">Bacillus infantis</name>
    <dbReference type="NCBI Taxonomy" id="324767"/>
    <lineage>
        <taxon>Bacteria</taxon>
        <taxon>Bacillati</taxon>
        <taxon>Bacillota</taxon>
        <taxon>Bacilli</taxon>
        <taxon>Bacillales</taxon>
        <taxon>Bacillaceae</taxon>
        <taxon>Bacillus</taxon>
    </lineage>
</organism>
<dbReference type="AlphaFoldDB" id="A0A5D4R8K2"/>
<keyword evidence="1" id="KW-0472">Membrane</keyword>
<keyword evidence="1" id="KW-1133">Transmembrane helix</keyword>
<feature type="transmembrane region" description="Helical" evidence="1">
    <location>
        <begin position="44"/>
        <end position="63"/>
    </location>
</feature>
<comment type="caution">
    <text evidence="2">The sequence shown here is derived from an EMBL/GenBank/DDBJ whole genome shotgun (WGS) entry which is preliminary data.</text>
</comment>
<sequence length="70" mass="8590">MKNNAVRKRGLPLKPFKDKIYWTLLPITIIIGFVIIFVLPIKNIYAYMMPLVFWILYYTWTYFDEKKRNK</sequence>
<dbReference type="Proteomes" id="UP000322139">
    <property type="component" value="Unassembled WGS sequence"/>
</dbReference>
<gene>
    <name evidence="2" type="ORF">FZD51_12040</name>
</gene>
<proteinExistence type="predicted"/>